<keyword evidence="4" id="KW-1185">Reference proteome</keyword>
<dbReference type="GO" id="GO:0003723">
    <property type="term" value="F:RNA binding"/>
    <property type="evidence" value="ECO:0007669"/>
    <property type="project" value="UniProtKB-KW"/>
</dbReference>
<feature type="domain" description="Integrase catalytic" evidence="2">
    <location>
        <begin position="240"/>
        <end position="423"/>
    </location>
</feature>
<gene>
    <name evidence="3" type="ORF">R3P38DRAFT_3327546</name>
</gene>
<dbReference type="SUPFAM" id="SSF53098">
    <property type="entry name" value="Ribonuclease H-like"/>
    <property type="match status" value="1"/>
</dbReference>
<dbReference type="Gene3D" id="3.30.420.10">
    <property type="entry name" value="Ribonuclease H-like superfamily/Ribonuclease H"/>
    <property type="match status" value="1"/>
</dbReference>
<name>A0AAW0A444_9AGAR</name>
<evidence type="ECO:0000256" key="1">
    <source>
        <dbReference type="ARBA" id="ARBA00022884"/>
    </source>
</evidence>
<dbReference type="GO" id="GO:0015074">
    <property type="term" value="P:DNA integration"/>
    <property type="evidence" value="ECO:0007669"/>
    <property type="project" value="InterPro"/>
</dbReference>
<evidence type="ECO:0000313" key="4">
    <source>
        <dbReference type="Proteomes" id="UP001362999"/>
    </source>
</evidence>
<dbReference type="InterPro" id="IPR058913">
    <property type="entry name" value="Integrase_dom_put"/>
</dbReference>
<dbReference type="InterPro" id="IPR012337">
    <property type="entry name" value="RNaseH-like_sf"/>
</dbReference>
<dbReference type="InterPro" id="IPR001584">
    <property type="entry name" value="Integrase_cat-core"/>
</dbReference>
<evidence type="ECO:0000313" key="3">
    <source>
        <dbReference type="EMBL" id="KAK7000825.1"/>
    </source>
</evidence>
<organism evidence="3 4">
    <name type="scientific">Favolaschia claudopus</name>
    <dbReference type="NCBI Taxonomy" id="2862362"/>
    <lineage>
        <taxon>Eukaryota</taxon>
        <taxon>Fungi</taxon>
        <taxon>Dikarya</taxon>
        <taxon>Basidiomycota</taxon>
        <taxon>Agaricomycotina</taxon>
        <taxon>Agaricomycetes</taxon>
        <taxon>Agaricomycetidae</taxon>
        <taxon>Agaricales</taxon>
        <taxon>Marasmiineae</taxon>
        <taxon>Mycenaceae</taxon>
        <taxon>Favolaschia</taxon>
    </lineage>
</organism>
<evidence type="ECO:0000259" key="2">
    <source>
        <dbReference type="PROSITE" id="PS50994"/>
    </source>
</evidence>
<dbReference type="InterPro" id="IPR036397">
    <property type="entry name" value="RNaseH_sf"/>
</dbReference>
<dbReference type="AlphaFoldDB" id="A0AAW0A444"/>
<dbReference type="PANTHER" id="PTHR46791:SF5">
    <property type="entry name" value="CLR5 DOMAIN-CONTAINING PROTEIN-RELATED"/>
    <property type="match status" value="1"/>
</dbReference>
<dbReference type="Pfam" id="PF24764">
    <property type="entry name" value="rva_4"/>
    <property type="match status" value="1"/>
</dbReference>
<comment type="caution">
    <text evidence="3">The sequence shown here is derived from an EMBL/GenBank/DDBJ whole genome shotgun (WGS) entry which is preliminary data.</text>
</comment>
<accession>A0AAW0A444</accession>
<dbReference type="PROSITE" id="PS50994">
    <property type="entry name" value="INTEGRASE"/>
    <property type="match status" value="1"/>
</dbReference>
<dbReference type="EMBL" id="JAWWNJ010000086">
    <property type="protein sequence ID" value="KAK7000825.1"/>
    <property type="molecule type" value="Genomic_DNA"/>
</dbReference>
<sequence>MASLPESLPFLPSNELPWSTNVNSGYQVLNDGYVRAIHALQEEANDSTRYNIICSNIINDLLPVLEGMAQEVPWDWIEGTAEILGPLVYELKVAALASEGIERENIVFLQTVSEEHTGKRGRPRKHIDPQHLKEATSSNRNIKFGALADALQVHRHTLRKRLRELGLEKRFHEIDDGDLDELTRQYKAKKPSSGLRYLQGHFRRHGLRVQRERARHSLRRVDALGQALRTRLAIRRRRYTVPRPNYLWHCDGHHKLIWWGIVIHGFVDGYCRTITGLKASTNNLAETVLQVFMEAIQTWGTPSRTRGDHGGENTKVAIWMVMHRGPGRASFMWGSSTRNTRIERLWVEVGTQFARRWRGFFTRLGRLHRLDRKNQSHLWLLHQLFLQEINDDCAEFQDEWNHHPISGRMTSDQSPLDMRYMGKLTGDDPLHAEDPLDGIHPDAINRYYGAEGRRLRRFRNTTGAGTSELGADVEDDDNVEPSEQEVLENRIGEDIAQNIRHQPVKVARHRSPFKDTELEEHFLSLLTELLSNPAEDLLPEGYGVIADEWDEVDYPEVEVFRPGTKGKEITIVLPREDWFPRVVRWVKAVDLLSRVLHEVGEHDSDAETSDEDP</sequence>
<dbReference type="PANTHER" id="PTHR46791">
    <property type="entry name" value="EXPRESSED PROTEIN"/>
    <property type="match status" value="1"/>
</dbReference>
<proteinExistence type="predicted"/>
<dbReference type="GO" id="GO:0005634">
    <property type="term" value="C:nucleus"/>
    <property type="evidence" value="ECO:0007669"/>
    <property type="project" value="UniProtKB-ARBA"/>
</dbReference>
<protein>
    <recommendedName>
        <fullName evidence="2">Integrase catalytic domain-containing protein</fullName>
    </recommendedName>
</protein>
<reference evidence="3 4" key="1">
    <citation type="journal article" date="2024" name="J Genomics">
        <title>Draft genome sequencing and assembly of Favolaschia claudopus CIRM-BRFM 2984 isolated from oak limbs.</title>
        <authorList>
            <person name="Navarro D."/>
            <person name="Drula E."/>
            <person name="Chaduli D."/>
            <person name="Cazenave R."/>
            <person name="Ahrendt S."/>
            <person name="Wang J."/>
            <person name="Lipzen A."/>
            <person name="Daum C."/>
            <person name="Barry K."/>
            <person name="Grigoriev I.V."/>
            <person name="Favel A."/>
            <person name="Rosso M.N."/>
            <person name="Martin F."/>
        </authorList>
    </citation>
    <scope>NUCLEOTIDE SEQUENCE [LARGE SCALE GENOMIC DNA]</scope>
    <source>
        <strain evidence="3 4">CIRM-BRFM 2984</strain>
    </source>
</reference>
<keyword evidence="1" id="KW-0694">RNA-binding</keyword>
<dbReference type="Proteomes" id="UP001362999">
    <property type="component" value="Unassembled WGS sequence"/>
</dbReference>